<dbReference type="KEGG" id="dme:Dmel_CG43153"/>
<evidence type="ECO:0000313" key="6">
    <source>
        <dbReference type="Proteomes" id="UP000000803"/>
    </source>
</evidence>
<evidence type="ECO:0000256" key="3">
    <source>
        <dbReference type="SAM" id="SignalP"/>
    </source>
</evidence>
<accession>M9NEZ8</accession>
<name>M9NEZ8_DROME</name>
<feature type="region of interest" description="Disordered" evidence="1">
    <location>
        <begin position="25"/>
        <end position="51"/>
    </location>
</feature>
<sequence>MSRFPRRLKSILVMVIILQAQNIATGTPRGGSRSSSSSSRSSPRSSYGSSYGSNYGSTYGSGSRHSYSPPSYSSLSKTFSLPTFDLGHNLPKGPPPAYSAHDTVGGAPTNIRERPPAYKPPRKQISSSLYHNQYQGWTTSRSNSNRNYRVSYNCTNDFMCSAATSPHYPIHGYTYLILILSFLYVYSTLL</sequence>
<evidence type="ECO:0000313" key="5">
    <source>
        <dbReference type="FlyBase" id="FBgn0262683"/>
    </source>
</evidence>
<dbReference type="PhylomeDB" id="M9NEZ8"/>
<dbReference type="EMBL" id="AE014134">
    <property type="protein sequence ID" value="AFH03663.1"/>
    <property type="molecule type" value="Genomic_DNA"/>
</dbReference>
<dbReference type="InParanoid" id="M9NEZ8"/>
<feature type="transmembrane region" description="Helical" evidence="2">
    <location>
        <begin position="170"/>
        <end position="189"/>
    </location>
</feature>
<keyword evidence="3" id="KW-0732">Signal</keyword>
<reference evidence="4 6" key="1">
    <citation type="journal article" date="2000" name="Science">
        <title>The genome sequence of Drosophila melanogaster.</title>
        <authorList>
            <person name="Adams M.D."/>
            <person name="Celniker S.E."/>
            <person name="Holt R.A."/>
            <person name="Evans C.A."/>
            <person name="Gocayne J.D."/>
            <person name="Amanatides P.G."/>
            <person name="Scherer S.E."/>
            <person name="Li P.W."/>
            <person name="Hoskins R.A."/>
            <person name="Galle R.F."/>
            <person name="George R.A."/>
            <person name="Lewis S.E."/>
            <person name="Richards S."/>
            <person name="Ashburner M."/>
            <person name="Henderson S.N."/>
            <person name="Sutton G.G."/>
            <person name="Wortman J.R."/>
            <person name="Yandell M.D."/>
            <person name="Zhang Q."/>
            <person name="Chen L.X."/>
            <person name="Brandon R.C."/>
            <person name="Rogers Y.H."/>
            <person name="Blazej R.G."/>
            <person name="Champe M."/>
            <person name="Pfeiffer B.D."/>
            <person name="Wan K.H."/>
            <person name="Doyle C."/>
            <person name="Baxter E.G."/>
            <person name="Helt G."/>
            <person name="Nelson C.R."/>
            <person name="Gabor G.L."/>
            <person name="Abril J.F."/>
            <person name="Agbayani A."/>
            <person name="An H.J."/>
            <person name="Andrews-Pfannkoch C."/>
            <person name="Baldwin D."/>
            <person name="Ballew R.M."/>
            <person name="Basu A."/>
            <person name="Baxendale J."/>
            <person name="Bayraktaroglu L."/>
            <person name="Beasley E.M."/>
            <person name="Beeson K.Y."/>
            <person name="Benos P.V."/>
            <person name="Berman B.P."/>
            <person name="Bhandari D."/>
            <person name="Bolshakov S."/>
            <person name="Borkova D."/>
            <person name="Botchan M.R."/>
            <person name="Bouck J."/>
            <person name="Brokstein P."/>
            <person name="Brottier P."/>
            <person name="Burtis K.C."/>
            <person name="Busam D.A."/>
            <person name="Butler H."/>
            <person name="Cadieu E."/>
            <person name="Center A."/>
            <person name="Chandra I."/>
            <person name="Cherry J.M."/>
            <person name="Cawley S."/>
            <person name="Dahlke C."/>
            <person name="Davenport L.B."/>
            <person name="Davies P."/>
            <person name="de Pablos B."/>
            <person name="Delcher A."/>
            <person name="Deng Z."/>
            <person name="Mays A.D."/>
            <person name="Dew I."/>
            <person name="Dietz S.M."/>
            <person name="Dodson K."/>
            <person name="Doup L.E."/>
            <person name="Downes M."/>
            <person name="Dugan-Rocha S."/>
            <person name="Dunkov B.C."/>
            <person name="Dunn P."/>
            <person name="Durbin K.J."/>
            <person name="Evangelista C.C."/>
            <person name="Ferraz C."/>
            <person name="Ferriera S."/>
            <person name="Fleischmann W."/>
            <person name="Fosler C."/>
            <person name="Gabrielian A.E."/>
            <person name="Garg N.S."/>
            <person name="Gelbart W.M."/>
            <person name="Glasser K."/>
            <person name="Glodek A."/>
            <person name="Gong F."/>
            <person name="Gorrell J.H."/>
            <person name="Gu Z."/>
            <person name="Guan P."/>
            <person name="Harris M."/>
            <person name="Harris N.L."/>
            <person name="Harvey D."/>
            <person name="Heiman T.J."/>
            <person name="Hernandez J.R."/>
            <person name="Houck J."/>
            <person name="Hostin D."/>
            <person name="Houston K.A."/>
            <person name="Howland T.J."/>
            <person name="Wei M.H."/>
            <person name="Ibegwam C."/>
            <person name="Jalali M."/>
            <person name="Kalush F."/>
            <person name="Karpen G.H."/>
            <person name="Ke Z."/>
            <person name="Kennison J.A."/>
            <person name="Ketchum K.A."/>
            <person name="Kimmel B.E."/>
            <person name="Kodira C.D."/>
            <person name="Kraft C."/>
            <person name="Kravitz S."/>
            <person name="Kulp D."/>
            <person name="Lai Z."/>
            <person name="Lasko P."/>
            <person name="Lei Y."/>
            <person name="Levitsky A.A."/>
            <person name="Li J."/>
            <person name="Li Z."/>
            <person name="Liang Y."/>
            <person name="Lin X."/>
            <person name="Liu X."/>
            <person name="Mattei B."/>
            <person name="McIntosh T.C."/>
            <person name="McLeod M.P."/>
            <person name="McPherson D."/>
            <person name="Merkulov G."/>
            <person name="Milshina N.V."/>
            <person name="Mobarry C."/>
            <person name="Morris J."/>
            <person name="Moshrefi A."/>
            <person name="Mount S.M."/>
            <person name="Moy M."/>
            <person name="Murphy B."/>
            <person name="Murphy L."/>
            <person name="Muzny D.M."/>
            <person name="Nelson D.L."/>
            <person name="Nelson D.R."/>
            <person name="Nelson K.A."/>
            <person name="Nixon K."/>
            <person name="Nusskern D.R."/>
            <person name="Pacleb J.M."/>
            <person name="Palazzolo M."/>
            <person name="Pittman G.S."/>
            <person name="Pan S."/>
            <person name="Pollard J."/>
            <person name="Puri V."/>
            <person name="Reese M.G."/>
            <person name="Reinert K."/>
            <person name="Remington K."/>
            <person name="Saunders R.D."/>
            <person name="Scheeler F."/>
            <person name="Shen H."/>
            <person name="Shue B.C."/>
            <person name="Siden-Kiamos I."/>
            <person name="Simpson M."/>
            <person name="Skupski M.P."/>
            <person name="Smith T."/>
            <person name="Spier E."/>
            <person name="Spradling A.C."/>
            <person name="Stapleton M."/>
            <person name="Strong R."/>
            <person name="Sun E."/>
            <person name="Svirskas R."/>
            <person name="Tector C."/>
            <person name="Turner R."/>
            <person name="Venter E."/>
            <person name="Wang A.H."/>
            <person name="Wang X."/>
            <person name="Wang Z.Y."/>
            <person name="Wassarman D.A."/>
            <person name="Weinstock G.M."/>
            <person name="Weissenbach J."/>
            <person name="Williams S.M."/>
            <person name="WoodageT"/>
            <person name="Worley K.C."/>
            <person name="Wu D."/>
            <person name="Yang S."/>
            <person name="Yao Q.A."/>
            <person name="Ye J."/>
            <person name="Yeh R.F."/>
            <person name="Zaveri J.S."/>
            <person name="Zhan M."/>
            <person name="Zhang G."/>
            <person name="Zhao Q."/>
            <person name="Zheng L."/>
            <person name="Zheng X.H."/>
            <person name="Zhong F.N."/>
            <person name="Zhong W."/>
            <person name="Zhou X."/>
            <person name="Zhu S."/>
            <person name="Zhu X."/>
            <person name="Smith H.O."/>
            <person name="Gibbs R.A."/>
            <person name="Myers E.W."/>
            <person name="Rubin G.M."/>
            <person name="Venter J.C."/>
        </authorList>
    </citation>
    <scope>NUCLEOTIDE SEQUENCE [LARGE SCALE GENOMIC DNA]</scope>
    <source>
        <strain evidence="6">Berkeley</strain>
    </source>
</reference>
<proteinExistence type="predicted"/>
<keyword evidence="2" id="KW-1133">Transmembrane helix</keyword>
<dbReference type="BioGRID-ORCS" id="12798157">
    <property type="hits" value="0 hits in 1 CRISPR screen"/>
</dbReference>
<dbReference type="PANTHER" id="PTHR38572:SF1">
    <property type="entry name" value="BCDNA.GH07269-RELATED"/>
    <property type="match status" value="1"/>
</dbReference>
<reference evidence="4 6" key="9">
    <citation type="journal article" date="2015" name="G3 (Bethesda)">
        <title>Gene Model Annotations for Drosophila melanogaster: Impact of High-Throughput Data.</title>
        <authorList>
            <consortium name="FlyBase Consortium"/>
            <person name="Matthews B.B."/>
            <person name="Dos Santos G."/>
            <person name="Crosby M.A."/>
            <person name="Emmert D.B."/>
            <person name="St Pierre S.E."/>
            <person name="Gramates L.S."/>
            <person name="Zhou P."/>
            <person name="Schroeder A.J."/>
            <person name="Falls K."/>
            <person name="Strelets V."/>
            <person name="Russo S.M."/>
            <person name="Gelbart W.M."/>
            <person name="null"/>
        </authorList>
    </citation>
    <scope>NUCLEOTIDE SEQUENCE [LARGE SCALE GENOMIC DNA]</scope>
    <source>
        <strain evidence="6">Berkeley</strain>
    </source>
</reference>
<keyword evidence="2" id="KW-0472">Membrane</keyword>
<dbReference type="AlphaFoldDB" id="M9NEZ8"/>
<dbReference type="GeneID" id="12798157"/>
<evidence type="ECO:0000313" key="4">
    <source>
        <dbReference type="EMBL" id="AFH03663.1"/>
    </source>
</evidence>
<protein>
    <submittedName>
        <fullName evidence="4">Uncharacterized protein</fullName>
    </submittedName>
</protein>
<dbReference type="VEuPathDB" id="VectorBase:FBgn0262683"/>
<gene>
    <name evidence="4" type="primary">lincRNA.110</name>
    <name evidence="4" type="synonym">Dmel\CG43153</name>
    <name evidence="4 5" type="ORF">CG43153</name>
    <name evidence="4" type="ORF">Dmel_CG43153</name>
</gene>
<keyword evidence="6" id="KW-1185">Reference proteome</keyword>
<reference evidence="4 6" key="4">
    <citation type="journal article" date="2002" name="Genome Biol.">
        <title>The transposable elements of the Drosophila melanogaster euchromatin: a genomics perspective.</title>
        <authorList>
            <person name="Kaminker J.S."/>
            <person name="Bergman C.M."/>
            <person name="Kronmiller B."/>
            <person name="Carlson J."/>
            <person name="Svirskas R."/>
            <person name="Patel S."/>
            <person name="Frise E."/>
            <person name="Wheeler D.A."/>
            <person name="Lewis S.E."/>
            <person name="Rubin G.M."/>
            <person name="Ashburner M."/>
            <person name="Celniker S.E."/>
        </authorList>
    </citation>
    <scope>NUCLEOTIDE SEQUENCE [LARGE SCALE GENOMIC DNA]</scope>
    <source>
        <strain evidence="6">Berkeley</strain>
    </source>
</reference>
<reference evidence="4 6" key="5">
    <citation type="journal article" date="2002" name="Genome Biol.">
        <title>Heterochromatic sequences in a Drosophila whole-genome shotgun assembly.</title>
        <authorList>
            <person name="Hoskins R.A."/>
            <person name="Smith C.D."/>
            <person name="Carlson J.W."/>
            <person name="Carvalho A.B."/>
            <person name="Halpern A."/>
            <person name="Kaminker J.S."/>
            <person name="Kennedy C."/>
            <person name="Mungall C.J."/>
            <person name="Sullivan B.A."/>
            <person name="Sutton G.G."/>
            <person name="Yasuhara J.C."/>
            <person name="Wakimoto B.T."/>
            <person name="Myers E.W."/>
            <person name="Celniker S.E."/>
            <person name="Rubin G.M."/>
            <person name="Karpen G.H."/>
        </authorList>
    </citation>
    <scope>NUCLEOTIDE SEQUENCE [LARGE SCALE GENOMIC DNA]</scope>
    <source>
        <strain evidence="6">Berkeley</strain>
    </source>
</reference>
<reference evidence="4 6" key="8">
    <citation type="journal article" date="2007" name="Science">
        <title>Sequence finishing and mapping of Drosophila melanogaster heterochromatin.</title>
        <authorList>
            <person name="Hoskins R.A."/>
            <person name="Carlson J.W."/>
            <person name="Kennedy C."/>
            <person name="Acevedo D."/>
            <person name="Evans-Holm M."/>
            <person name="Frise E."/>
            <person name="Wan K.H."/>
            <person name="Park S."/>
            <person name="Mendez-Lago M."/>
            <person name="Rossi F."/>
            <person name="Villasante A."/>
            <person name="Dimitri P."/>
            <person name="Karpen G.H."/>
            <person name="Celniker S.E."/>
        </authorList>
    </citation>
    <scope>NUCLEOTIDE SEQUENCE [LARGE SCALE GENOMIC DNA]</scope>
    <source>
        <strain evidence="6">Berkeley</strain>
    </source>
</reference>
<reference evidence="4 6" key="6">
    <citation type="journal article" date="2005" name="PLoS Comput. Biol.">
        <title>Combined evidence annotation of transposable elements in genome sequences.</title>
        <authorList>
            <person name="Quesneville H."/>
            <person name="Bergman C.M."/>
            <person name="Andrieu O."/>
            <person name="Autard D."/>
            <person name="Nouaud D."/>
            <person name="Ashburner M."/>
            <person name="Anxolabehere D."/>
        </authorList>
    </citation>
    <scope>NUCLEOTIDE SEQUENCE [LARGE SCALE GENOMIC DNA]</scope>
    <source>
        <strain evidence="6">Berkeley</strain>
    </source>
</reference>
<organism evidence="4 6">
    <name type="scientific">Drosophila melanogaster</name>
    <name type="common">Fruit fly</name>
    <dbReference type="NCBI Taxonomy" id="7227"/>
    <lineage>
        <taxon>Eukaryota</taxon>
        <taxon>Metazoa</taxon>
        <taxon>Ecdysozoa</taxon>
        <taxon>Arthropoda</taxon>
        <taxon>Hexapoda</taxon>
        <taxon>Insecta</taxon>
        <taxon>Pterygota</taxon>
        <taxon>Neoptera</taxon>
        <taxon>Endopterygota</taxon>
        <taxon>Diptera</taxon>
        <taxon>Brachycera</taxon>
        <taxon>Muscomorpha</taxon>
        <taxon>Ephydroidea</taxon>
        <taxon>Drosophilidae</taxon>
        <taxon>Drosophila</taxon>
        <taxon>Sophophora</taxon>
    </lineage>
</organism>
<reference evidence="4 6" key="11">
    <citation type="journal article" date="2015" name="Genome Res.">
        <title>The Release 6 reference sequence of the Drosophila melanogaster genome.</title>
        <authorList>
            <person name="Hoskins R.A."/>
            <person name="Carlson J.W."/>
            <person name="Wan K.H."/>
            <person name="Park S."/>
            <person name="Mendez I."/>
            <person name="Galle S.E."/>
            <person name="Booth B.W."/>
            <person name="Pfeiffer B.D."/>
            <person name="George R.A."/>
            <person name="Svirskas R."/>
            <person name="Krzywinski M."/>
            <person name="Schein J."/>
            <person name="Accardo M.C."/>
            <person name="Damia E."/>
            <person name="Messina G."/>
            <person name="Mendez-Lago M."/>
            <person name="de Pablos B."/>
            <person name="Demakova O.V."/>
            <person name="Andreyeva E.N."/>
            <person name="Boldyreva L.V."/>
            <person name="Marra M."/>
            <person name="Carvalho A.B."/>
            <person name="Dimitri P."/>
            <person name="Villasante A."/>
            <person name="Zhimulev I.F."/>
            <person name="Rubin G.M."/>
            <person name="Karpen G.H."/>
            <person name="Celniker S.E."/>
        </authorList>
    </citation>
    <scope>NUCLEOTIDE SEQUENCE [LARGE SCALE GENOMIC DNA]</scope>
    <source>
        <strain evidence="6">Berkeley</strain>
    </source>
</reference>
<dbReference type="OrthoDB" id="7871350at2759"/>
<dbReference type="FlyBase" id="FBgn0262683">
    <property type="gene designation" value="CG43153"/>
</dbReference>
<keyword evidence="2" id="KW-0812">Transmembrane</keyword>
<feature type="signal peptide" evidence="3">
    <location>
        <begin position="1"/>
        <end position="26"/>
    </location>
</feature>
<dbReference type="AGR" id="FB:FBgn0262683"/>
<feature type="compositionally biased region" description="Low complexity" evidence="1">
    <location>
        <begin position="26"/>
        <end position="51"/>
    </location>
</feature>
<feature type="chain" id="PRO_5004101491" evidence="3">
    <location>
        <begin position="27"/>
        <end position="190"/>
    </location>
</feature>
<reference evidence="4 6" key="2">
    <citation type="journal article" date="2002" name="Genome Biol.">
        <title>Finishing a whole-genome shotgun: release 3 of the Drosophila melanogaster euchromatic genome sequence.</title>
        <authorList>
            <person name="Celniker S.E."/>
            <person name="Wheeler D.A."/>
            <person name="Kronmiller B."/>
            <person name="Carlson J.W."/>
            <person name="Halpern A."/>
            <person name="Patel S."/>
            <person name="Adams M."/>
            <person name="Champe M."/>
            <person name="Dugan S.P."/>
            <person name="Frise E."/>
            <person name="Hodgson A."/>
            <person name="George R.A."/>
            <person name="Hoskins R.A."/>
            <person name="Laverty T."/>
            <person name="Muzny D.M."/>
            <person name="Nelson C.R."/>
            <person name="Pacleb J.M."/>
            <person name="Park S."/>
            <person name="Pfeiffer B.D."/>
            <person name="Richards S."/>
            <person name="Sodergren E.J."/>
            <person name="Svirskas R."/>
            <person name="Tabor P.E."/>
            <person name="Wan K."/>
            <person name="Stapleton M."/>
            <person name="Sutton G.G."/>
            <person name="Venter C."/>
            <person name="Weinstock G."/>
            <person name="Scherer S.E."/>
            <person name="Myers E.W."/>
            <person name="Gibbs R.A."/>
            <person name="Rubin G.M."/>
        </authorList>
    </citation>
    <scope>NUCLEOTIDE SEQUENCE [LARGE SCALE GENOMIC DNA]</scope>
    <source>
        <strain evidence="6">Berkeley</strain>
    </source>
</reference>
<dbReference type="Proteomes" id="UP000000803">
    <property type="component" value="Chromosome 2L"/>
</dbReference>
<dbReference type="Bgee" id="FBgn0262683">
    <property type="expression patterns" value="Expressed in fat body cell in arthropod fat body and 1 other cell type or tissue"/>
</dbReference>
<dbReference type="OMA" id="YSAHDTV"/>
<reference evidence="4 6" key="10">
    <citation type="journal article" date="2015" name="G3 (Bethesda)">
        <title>Gene Model Annotations for Drosophila melanogaster: The Rule-Benders.</title>
        <authorList>
            <consortium name="FlyBase Consortium"/>
            <person name="Crosby M.A."/>
            <person name="Gramates L.S."/>
            <person name="Dos Santos G."/>
            <person name="Matthews B.B."/>
            <person name="St Pierre S.E."/>
            <person name="Zhou P."/>
            <person name="Schroeder A.J."/>
            <person name="Falls K."/>
            <person name="Emmert D.B."/>
            <person name="Russo S.M."/>
            <person name="Gelbart W.M."/>
            <person name="null"/>
        </authorList>
    </citation>
    <scope>NUCLEOTIDE SEQUENCE [LARGE SCALE GENOMIC DNA]</scope>
    <source>
        <strain evidence="6">Berkeley</strain>
    </source>
</reference>
<dbReference type="HOGENOM" id="CLU_1429391_0_0_1"/>
<evidence type="ECO:0000256" key="1">
    <source>
        <dbReference type="SAM" id="MobiDB-lite"/>
    </source>
</evidence>
<dbReference type="PaxDb" id="7227-FBpp0294053"/>
<evidence type="ECO:0000256" key="2">
    <source>
        <dbReference type="SAM" id="Phobius"/>
    </source>
</evidence>
<dbReference type="PANTHER" id="PTHR38572">
    <property type="entry name" value="BCDNA.GH07269-RELATED"/>
    <property type="match status" value="1"/>
</dbReference>
<reference evidence="4 6" key="7">
    <citation type="journal article" date="2007" name="Science">
        <title>The Release 5.1 annotation of Drosophila melanogaster heterochromatin.</title>
        <authorList>
            <person name="Smith C.D."/>
            <person name="Shu S."/>
            <person name="Mungall C.J."/>
            <person name="Karpen G.H."/>
        </authorList>
    </citation>
    <scope>NUCLEOTIDE SEQUENCE [LARGE SCALE GENOMIC DNA]</scope>
    <source>
        <strain evidence="6">Berkeley</strain>
    </source>
</reference>
<dbReference type="RefSeq" id="NP_001245989.1">
    <property type="nucleotide sequence ID" value="NM_001259060.2"/>
</dbReference>
<reference evidence="4 6" key="3">
    <citation type="journal article" date="2002" name="Genome Biol.">
        <title>Annotation of the Drosophila melanogaster euchromatic genome: a systematic review.</title>
        <authorList>
            <person name="Misra S."/>
            <person name="Crosby M.A."/>
            <person name="Mungall C.J."/>
            <person name="Matthews B.B."/>
            <person name="Campbell K.S."/>
            <person name="Hradecky P."/>
            <person name="Huang Y."/>
            <person name="Kaminker J.S."/>
            <person name="Millburn G.H."/>
            <person name="Prochnik S.E."/>
            <person name="Smith C.D."/>
            <person name="Tupy J.L."/>
            <person name="Whitfied E.J."/>
            <person name="Bayraktaroglu L."/>
            <person name="Berman B.P."/>
            <person name="Bettencourt B.R."/>
            <person name="Celniker S.E."/>
            <person name="de Grey A.D."/>
            <person name="Drysdale R.A."/>
            <person name="Harris N.L."/>
            <person name="Richter J."/>
            <person name="Russo S."/>
            <person name="Schroeder A.J."/>
            <person name="Shu S.Q."/>
            <person name="Stapleton M."/>
            <person name="Yamada C."/>
            <person name="Ashburner M."/>
            <person name="Gelbart W.M."/>
            <person name="Rubin G.M."/>
            <person name="Lewis S.E."/>
        </authorList>
    </citation>
    <scope>GENOME REANNOTATION</scope>
    <source>
        <strain evidence="6">Berkeley</strain>
    </source>
</reference>